<feature type="region of interest" description="Disordered" evidence="1">
    <location>
        <begin position="47"/>
        <end position="125"/>
    </location>
</feature>
<evidence type="ECO:0000313" key="2">
    <source>
        <dbReference type="EMBL" id="JAS26735.1"/>
    </source>
</evidence>
<feature type="non-terminal residue" evidence="2">
    <location>
        <position position="1"/>
    </location>
</feature>
<protein>
    <submittedName>
        <fullName evidence="2">Uncharacterized protein</fullName>
    </submittedName>
</protein>
<dbReference type="EMBL" id="GEDC01010563">
    <property type="protein sequence ID" value="JAS26735.1"/>
    <property type="molecule type" value="Transcribed_RNA"/>
</dbReference>
<name>A0A1B6DM31_9HEMI</name>
<evidence type="ECO:0000256" key="1">
    <source>
        <dbReference type="SAM" id="MobiDB-lite"/>
    </source>
</evidence>
<proteinExistence type="predicted"/>
<reference evidence="2" key="1">
    <citation type="submission" date="2015-12" db="EMBL/GenBank/DDBJ databases">
        <title>De novo transcriptome assembly of four potential Pierce s Disease insect vectors from Arizona vineyards.</title>
        <authorList>
            <person name="Tassone E.E."/>
        </authorList>
    </citation>
    <scope>NUCLEOTIDE SEQUENCE</scope>
</reference>
<dbReference type="AlphaFoldDB" id="A0A1B6DM31"/>
<sequence length="125" mass="14393">QAEREREVAERKKKKLERLCREPKHDFKDDSYDKARSDLTENINDSVEQGFKASESGCSTKSSGNKRKIHDLSLKKEKSKKKKLWIDVEEDDTSSDESDSEEMKLSIPDQPSTEDETKTIALTNK</sequence>
<organism evidence="2">
    <name type="scientific">Clastoptera arizonana</name>
    <name type="common">Arizona spittle bug</name>
    <dbReference type="NCBI Taxonomy" id="38151"/>
    <lineage>
        <taxon>Eukaryota</taxon>
        <taxon>Metazoa</taxon>
        <taxon>Ecdysozoa</taxon>
        <taxon>Arthropoda</taxon>
        <taxon>Hexapoda</taxon>
        <taxon>Insecta</taxon>
        <taxon>Pterygota</taxon>
        <taxon>Neoptera</taxon>
        <taxon>Paraneoptera</taxon>
        <taxon>Hemiptera</taxon>
        <taxon>Auchenorrhyncha</taxon>
        <taxon>Cercopoidea</taxon>
        <taxon>Clastopteridae</taxon>
        <taxon>Clastoptera</taxon>
    </lineage>
</organism>
<gene>
    <name evidence="2" type="ORF">g.40758</name>
</gene>
<accession>A0A1B6DM31</accession>
<feature type="compositionally biased region" description="Acidic residues" evidence="1">
    <location>
        <begin position="87"/>
        <end position="100"/>
    </location>
</feature>